<reference evidence="1 2" key="1">
    <citation type="journal article" date="2007" name="Nature">
        <title>Evolution of genes and genomes on the Drosophila phylogeny.</title>
        <authorList>
            <consortium name="Drosophila 12 Genomes Consortium"/>
            <person name="Clark A.G."/>
            <person name="Eisen M.B."/>
            <person name="Smith D.R."/>
            <person name="Bergman C.M."/>
            <person name="Oliver B."/>
            <person name="Markow T.A."/>
            <person name="Kaufman T.C."/>
            <person name="Kellis M."/>
            <person name="Gelbart W."/>
            <person name="Iyer V.N."/>
            <person name="Pollard D.A."/>
            <person name="Sackton T.B."/>
            <person name="Larracuente A.M."/>
            <person name="Singh N.D."/>
            <person name="Abad J.P."/>
            <person name="Abt D.N."/>
            <person name="Adryan B."/>
            <person name="Aguade M."/>
            <person name="Akashi H."/>
            <person name="Anderson W.W."/>
            <person name="Aquadro C.F."/>
            <person name="Ardell D.H."/>
            <person name="Arguello R."/>
            <person name="Artieri C.G."/>
            <person name="Barbash D.A."/>
            <person name="Barker D."/>
            <person name="Barsanti P."/>
            <person name="Batterham P."/>
            <person name="Batzoglou S."/>
            <person name="Begun D."/>
            <person name="Bhutkar A."/>
            <person name="Blanco E."/>
            <person name="Bosak S.A."/>
            <person name="Bradley R.K."/>
            <person name="Brand A.D."/>
            <person name="Brent M.R."/>
            <person name="Brooks A.N."/>
            <person name="Brown R.H."/>
            <person name="Butlin R.K."/>
            <person name="Caggese C."/>
            <person name="Calvi B.R."/>
            <person name="Bernardo de Carvalho A."/>
            <person name="Caspi A."/>
            <person name="Castrezana S."/>
            <person name="Celniker S.E."/>
            <person name="Chang J.L."/>
            <person name="Chapple C."/>
            <person name="Chatterji S."/>
            <person name="Chinwalla A."/>
            <person name="Civetta A."/>
            <person name="Clifton S.W."/>
            <person name="Comeron J.M."/>
            <person name="Costello J.C."/>
            <person name="Coyne J.A."/>
            <person name="Daub J."/>
            <person name="David R.G."/>
            <person name="Delcher A.L."/>
            <person name="Delehaunty K."/>
            <person name="Do C.B."/>
            <person name="Ebling H."/>
            <person name="Edwards K."/>
            <person name="Eickbush T."/>
            <person name="Evans J.D."/>
            <person name="Filipski A."/>
            <person name="Findeiss S."/>
            <person name="Freyhult E."/>
            <person name="Fulton L."/>
            <person name="Fulton R."/>
            <person name="Garcia A.C."/>
            <person name="Gardiner A."/>
            <person name="Garfield D.A."/>
            <person name="Garvin B.E."/>
            <person name="Gibson G."/>
            <person name="Gilbert D."/>
            <person name="Gnerre S."/>
            <person name="Godfrey J."/>
            <person name="Good R."/>
            <person name="Gotea V."/>
            <person name="Gravely B."/>
            <person name="Greenberg A.J."/>
            <person name="Griffiths-Jones S."/>
            <person name="Gross S."/>
            <person name="Guigo R."/>
            <person name="Gustafson E.A."/>
            <person name="Haerty W."/>
            <person name="Hahn M.W."/>
            <person name="Halligan D.L."/>
            <person name="Halpern A.L."/>
            <person name="Halter G.M."/>
            <person name="Han M.V."/>
            <person name="Heger A."/>
            <person name="Hillier L."/>
            <person name="Hinrichs A.S."/>
            <person name="Holmes I."/>
            <person name="Hoskins R.A."/>
            <person name="Hubisz M.J."/>
            <person name="Hultmark D."/>
            <person name="Huntley M.A."/>
            <person name="Jaffe D.B."/>
            <person name="Jagadeeshan S."/>
            <person name="Jeck W.R."/>
            <person name="Johnson J."/>
            <person name="Jones C.D."/>
            <person name="Jordan W.C."/>
            <person name="Karpen G.H."/>
            <person name="Kataoka E."/>
            <person name="Keightley P.D."/>
            <person name="Kheradpour P."/>
            <person name="Kirkness E.F."/>
            <person name="Koerich L.B."/>
            <person name="Kristiansen K."/>
            <person name="Kudrna D."/>
            <person name="Kulathinal R.J."/>
            <person name="Kumar S."/>
            <person name="Kwok R."/>
            <person name="Lander E."/>
            <person name="Langley C.H."/>
            <person name="Lapoint R."/>
            <person name="Lazzaro B.P."/>
            <person name="Lee S.J."/>
            <person name="Levesque L."/>
            <person name="Li R."/>
            <person name="Lin C.F."/>
            <person name="Lin M.F."/>
            <person name="Lindblad-Toh K."/>
            <person name="Llopart A."/>
            <person name="Long M."/>
            <person name="Low L."/>
            <person name="Lozovsky E."/>
            <person name="Lu J."/>
            <person name="Luo M."/>
            <person name="Machado C.A."/>
            <person name="Makalowski W."/>
            <person name="Marzo M."/>
            <person name="Matsuda M."/>
            <person name="Matzkin L."/>
            <person name="McAllister B."/>
            <person name="McBride C.S."/>
            <person name="McKernan B."/>
            <person name="McKernan K."/>
            <person name="Mendez-Lago M."/>
            <person name="Minx P."/>
            <person name="Mollenhauer M.U."/>
            <person name="Montooth K."/>
            <person name="Mount S.M."/>
            <person name="Mu X."/>
            <person name="Myers E."/>
            <person name="Negre B."/>
            <person name="Newfeld S."/>
            <person name="Nielsen R."/>
            <person name="Noor M.A."/>
            <person name="O'Grady P."/>
            <person name="Pachter L."/>
            <person name="Papaceit M."/>
            <person name="Parisi M.J."/>
            <person name="Parisi M."/>
            <person name="Parts L."/>
            <person name="Pedersen J.S."/>
            <person name="Pesole G."/>
            <person name="Phillippy A.M."/>
            <person name="Ponting C.P."/>
            <person name="Pop M."/>
            <person name="Porcelli D."/>
            <person name="Powell J.R."/>
            <person name="Prohaska S."/>
            <person name="Pruitt K."/>
            <person name="Puig M."/>
            <person name="Quesneville H."/>
            <person name="Ram K.R."/>
            <person name="Rand D."/>
            <person name="Rasmussen M.D."/>
            <person name="Reed L.K."/>
            <person name="Reenan R."/>
            <person name="Reily A."/>
            <person name="Remington K.A."/>
            <person name="Rieger T.T."/>
            <person name="Ritchie M.G."/>
            <person name="Robin C."/>
            <person name="Rogers Y.H."/>
            <person name="Rohde C."/>
            <person name="Rozas J."/>
            <person name="Rubenfield M.J."/>
            <person name="Ruiz A."/>
            <person name="Russo S."/>
            <person name="Salzberg S.L."/>
            <person name="Sanchez-Gracia A."/>
            <person name="Saranga D.J."/>
            <person name="Sato H."/>
            <person name="Schaeffer S.W."/>
            <person name="Schatz M.C."/>
            <person name="Schlenke T."/>
            <person name="Schwartz R."/>
            <person name="Segarra C."/>
            <person name="Singh R.S."/>
            <person name="Sirot L."/>
            <person name="Sirota M."/>
            <person name="Sisneros N.B."/>
            <person name="Smith C.D."/>
            <person name="Smith T.F."/>
            <person name="Spieth J."/>
            <person name="Stage D.E."/>
            <person name="Stark A."/>
            <person name="Stephan W."/>
            <person name="Strausberg R.L."/>
            <person name="Strempel S."/>
            <person name="Sturgill D."/>
            <person name="Sutton G."/>
            <person name="Sutton G.G."/>
            <person name="Tao W."/>
            <person name="Teichmann S."/>
            <person name="Tobari Y.N."/>
            <person name="Tomimura Y."/>
            <person name="Tsolas J.M."/>
            <person name="Valente V.L."/>
            <person name="Venter E."/>
            <person name="Venter J.C."/>
            <person name="Vicario S."/>
            <person name="Vieira F.G."/>
            <person name="Vilella A.J."/>
            <person name="Villasante A."/>
            <person name="Walenz B."/>
            <person name="Wang J."/>
            <person name="Wasserman M."/>
            <person name="Watts T."/>
            <person name="Wilson D."/>
            <person name="Wilson R.K."/>
            <person name="Wing R.A."/>
            <person name="Wolfner M.F."/>
            <person name="Wong A."/>
            <person name="Wong G.K."/>
            <person name="Wu C.I."/>
            <person name="Wu G."/>
            <person name="Yamamoto D."/>
            <person name="Yang H.P."/>
            <person name="Yang S.P."/>
            <person name="Yorke J.A."/>
            <person name="Yoshida K."/>
            <person name="Zdobnov E."/>
            <person name="Zhang P."/>
            <person name="Zhang Y."/>
            <person name="Zimin A.V."/>
            <person name="Baldwin J."/>
            <person name="Abdouelleil A."/>
            <person name="Abdulkadir J."/>
            <person name="Abebe A."/>
            <person name="Abera B."/>
            <person name="Abreu J."/>
            <person name="Acer S.C."/>
            <person name="Aftuck L."/>
            <person name="Alexander A."/>
            <person name="An P."/>
            <person name="Anderson E."/>
            <person name="Anderson S."/>
            <person name="Arachi H."/>
            <person name="Azer M."/>
            <person name="Bachantsang P."/>
            <person name="Barry A."/>
            <person name="Bayul T."/>
            <person name="Berlin A."/>
            <person name="Bessette D."/>
            <person name="Bloom T."/>
            <person name="Blye J."/>
            <person name="Boguslavskiy L."/>
            <person name="Bonnet C."/>
            <person name="Boukhgalter B."/>
            <person name="Bourzgui I."/>
            <person name="Brown A."/>
            <person name="Cahill P."/>
            <person name="Channer S."/>
            <person name="Cheshatsang Y."/>
            <person name="Chuda L."/>
            <person name="Citroen M."/>
            <person name="Collymore A."/>
            <person name="Cooke P."/>
            <person name="Costello M."/>
            <person name="D'Aco K."/>
            <person name="Daza R."/>
            <person name="De Haan G."/>
            <person name="DeGray S."/>
            <person name="DeMaso C."/>
            <person name="Dhargay N."/>
            <person name="Dooley K."/>
            <person name="Dooley E."/>
            <person name="Doricent M."/>
            <person name="Dorje P."/>
            <person name="Dorjee K."/>
            <person name="Dupes A."/>
            <person name="Elong R."/>
            <person name="Falk J."/>
            <person name="Farina A."/>
            <person name="Faro S."/>
            <person name="Ferguson D."/>
            <person name="Fisher S."/>
            <person name="Foley C.D."/>
            <person name="Franke A."/>
            <person name="Friedrich D."/>
            <person name="Gadbois L."/>
            <person name="Gearin G."/>
            <person name="Gearin C.R."/>
            <person name="Giannoukos G."/>
            <person name="Goode T."/>
            <person name="Graham J."/>
            <person name="Grandbois E."/>
            <person name="Grewal S."/>
            <person name="Gyaltsen K."/>
            <person name="Hafez N."/>
            <person name="Hagos B."/>
            <person name="Hall J."/>
            <person name="Henson C."/>
            <person name="Hollinger A."/>
            <person name="Honan T."/>
            <person name="Huard M.D."/>
            <person name="Hughes L."/>
            <person name="Hurhula B."/>
            <person name="Husby M.E."/>
            <person name="Kamat A."/>
            <person name="Kanga B."/>
            <person name="Kashin S."/>
            <person name="Khazanovich D."/>
            <person name="Kisner P."/>
            <person name="Lance K."/>
            <person name="Lara M."/>
            <person name="Lee W."/>
            <person name="Lennon N."/>
            <person name="Letendre F."/>
            <person name="LeVine R."/>
            <person name="Lipovsky A."/>
            <person name="Liu X."/>
            <person name="Liu J."/>
            <person name="Liu S."/>
            <person name="Lokyitsang T."/>
            <person name="Lokyitsang Y."/>
            <person name="Lubonja R."/>
            <person name="Lui A."/>
            <person name="MacDonald P."/>
            <person name="Magnisalis V."/>
            <person name="Maru K."/>
            <person name="Matthews C."/>
            <person name="McCusker W."/>
            <person name="McDonough S."/>
            <person name="Mehta T."/>
            <person name="Meldrim J."/>
            <person name="Meneus L."/>
            <person name="Mihai O."/>
            <person name="Mihalev A."/>
            <person name="Mihova T."/>
            <person name="Mittelman R."/>
            <person name="Mlenga V."/>
            <person name="Montmayeur A."/>
            <person name="Mulrain L."/>
            <person name="Navidi A."/>
            <person name="Naylor J."/>
            <person name="Negash T."/>
            <person name="Nguyen T."/>
            <person name="Nguyen N."/>
            <person name="Nicol R."/>
            <person name="Norbu C."/>
            <person name="Norbu N."/>
            <person name="Novod N."/>
            <person name="O'Neill B."/>
            <person name="Osman S."/>
            <person name="Markiewicz E."/>
            <person name="Oyono O.L."/>
            <person name="Patti C."/>
            <person name="Phunkhang P."/>
            <person name="Pierre F."/>
            <person name="Priest M."/>
            <person name="Raghuraman S."/>
            <person name="Rege F."/>
            <person name="Reyes R."/>
            <person name="Rise C."/>
            <person name="Rogov P."/>
            <person name="Ross K."/>
            <person name="Ryan E."/>
            <person name="Settipalli S."/>
            <person name="Shea T."/>
            <person name="Sherpa N."/>
            <person name="Shi L."/>
            <person name="Shih D."/>
            <person name="Sparrow T."/>
            <person name="Spaulding J."/>
            <person name="Stalker J."/>
            <person name="Stange-Thomann N."/>
            <person name="Stavropoulos S."/>
            <person name="Stone C."/>
            <person name="Strader C."/>
            <person name="Tesfaye S."/>
            <person name="Thomson T."/>
            <person name="Thoulutsang Y."/>
            <person name="Thoulutsang D."/>
            <person name="Topham K."/>
            <person name="Topping I."/>
            <person name="Tsamla T."/>
            <person name="Vassiliev H."/>
            <person name="Vo A."/>
            <person name="Wangchuk T."/>
            <person name="Wangdi T."/>
            <person name="Weiand M."/>
            <person name="Wilkinson J."/>
            <person name="Wilson A."/>
            <person name="Yadav S."/>
            <person name="Young G."/>
            <person name="Yu Q."/>
            <person name="Zembek L."/>
            <person name="Zhong D."/>
            <person name="Zimmer A."/>
            <person name="Zwirko Z."/>
            <person name="Jaffe D.B."/>
            <person name="Alvarez P."/>
            <person name="Brockman W."/>
            <person name="Butler J."/>
            <person name="Chin C."/>
            <person name="Gnerre S."/>
            <person name="Grabherr M."/>
            <person name="Kleber M."/>
            <person name="Mauceli E."/>
            <person name="MacCallum I."/>
        </authorList>
    </citation>
    <scope>NUCLEOTIDE SEQUENCE [LARGE SCALE GENOMIC DNA]</scope>
    <source>
        <strain evidence="2">Tucson 14030-0811.24</strain>
    </source>
</reference>
<evidence type="ECO:0000313" key="2">
    <source>
        <dbReference type="Proteomes" id="UP000007798"/>
    </source>
</evidence>
<evidence type="ECO:0000313" key="1">
    <source>
        <dbReference type="EMBL" id="EDW78049.2"/>
    </source>
</evidence>
<protein>
    <submittedName>
        <fullName evidence="1">Uncharacterized protein</fullName>
    </submittedName>
</protein>
<sequence length="143" mass="16748">MKDNDIVNLGGNISISSMWEVEPTDRAEVHIAAYHWEVADWQPTIYNMIIPDLCQAVQDPKNYWYIYFGQYIINKDELKEKCFNVIGTKYYLEAYDVRFNISSNGLPFNGRYKVEFKIDVYGNDYTKRAISACFMATGHFLKK</sequence>
<organism evidence="1 2">
    <name type="scientific">Drosophila willistoni</name>
    <name type="common">Fruit fly</name>
    <dbReference type="NCBI Taxonomy" id="7260"/>
    <lineage>
        <taxon>Eukaryota</taxon>
        <taxon>Metazoa</taxon>
        <taxon>Ecdysozoa</taxon>
        <taxon>Arthropoda</taxon>
        <taxon>Hexapoda</taxon>
        <taxon>Insecta</taxon>
        <taxon>Pterygota</taxon>
        <taxon>Neoptera</taxon>
        <taxon>Endopterygota</taxon>
        <taxon>Diptera</taxon>
        <taxon>Brachycera</taxon>
        <taxon>Muscomorpha</taxon>
        <taxon>Ephydroidea</taxon>
        <taxon>Drosophilidae</taxon>
        <taxon>Drosophila</taxon>
        <taxon>Sophophora</taxon>
    </lineage>
</organism>
<gene>
    <name evidence="1" type="primary">Dwil\GK24222</name>
    <name evidence="1" type="ORF">Dwil_GK24222</name>
</gene>
<accession>B4N167</accession>
<dbReference type="EMBL" id="CH963920">
    <property type="protein sequence ID" value="EDW78049.2"/>
    <property type="molecule type" value="Genomic_DNA"/>
</dbReference>
<dbReference type="SMART" id="SM00675">
    <property type="entry name" value="DM11"/>
    <property type="match status" value="1"/>
</dbReference>
<dbReference type="KEGG" id="dwi:6643987"/>
<keyword evidence="2" id="KW-1185">Reference proteome</keyword>
<dbReference type="Proteomes" id="UP000007798">
    <property type="component" value="Unassembled WGS sequence"/>
</dbReference>
<dbReference type="OrthoDB" id="7975395at2759"/>
<proteinExistence type="predicted"/>
<name>B4N167_DROWI</name>
<dbReference type="InterPro" id="IPR006601">
    <property type="entry name" value="Uncharacterised_DM11_DROME"/>
</dbReference>
<dbReference type="AlphaFoldDB" id="B4N167"/>
<dbReference type="HOGENOM" id="CLU_2361995_0_0_1"/>
<dbReference type="InParanoid" id="B4N167"/>